<dbReference type="Pfam" id="PF13149">
    <property type="entry name" value="Mfa_like_1"/>
    <property type="match status" value="1"/>
</dbReference>
<gene>
    <name evidence="2" type="ORF">GCM10023173_17040</name>
</gene>
<proteinExistence type="predicted"/>
<dbReference type="Proteomes" id="UP001500394">
    <property type="component" value="Unassembled WGS sequence"/>
</dbReference>
<evidence type="ECO:0000256" key="1">
    <source>
        <dbReference type="SAM" id="SignalP"/>
    </source>
</evidence>
<comment type="caution">
    <text evidence="2">The sequence shown here is derived from an EMBL/GenBank/DDBJ whole genome shotgun (WGS) entry which is preliminary data.</text>
</comment>
<dbReference type="InterPro" id="IPR025049">
    <property type="entry name" value="Mfa-like_1"/>
</dbReference>
<reference evidence="3" key="1">
    <citation type="journal article" date="2019" name="Int. J. Syst. Evol. Microbiol.">
        <title>The Global Catalogue of Microorganisms (GCM) 10K type strain sequencing project: providing services to taxonomists for standard genome sequencing and annotation.</title>
        <authorList>
            <consortium name="The Broad Institute Genomics Platform"/>
            <consortium name="The Broad Institute Genome Sequencing Center for Infectious Disease"/>
            <person name="Wu L."/>
            <person name="Ma J."/>
        </authorList>
    </citation>
    <scope>NUCLEOTIDE SEQUENCE [LARGE SCALE GENOMIC DNA]</scope>
    <source>
        <strain evidence="3">JCM 17858</strain>
    </source>
</reference>
<dbReference type="EMBL" id="BAABGR010000019">
    <property type="protein sequence ID" value="GAA4517013.1"/>
    <property type="molecule type" value="Genomic_DNA"/>
</dbReference>
<feature type="signal peptide" evidence="1">
    <location>
        <begin position="1"/>
        <end position="25"/>
    </location>
</feature>
<keyword evidence="3" id="KW-1185">Reference proteome</keyword>
<organism evidence="2 3">
    <name type="scientific">Sphingobacterium thermophilum</name>
    <dbReference type="NCBI Taxonomy" id="768534"/>
    <lineage>
        <taxon>Bacteria</taxon>
        <taxon>Pseudomonadati</taxon>
        <taxon>Bacteroidota</taxon>
        <taxon>Sphingobacteriia</taxon>
        <taxon>Sphingobacteriales</taxon>
        <taxon>Sphingobacteriaceae</taxon>
        <taxon>Sphingobacterium</taxon>
    </lineage>
</organism>
<dbReference type="RefSeq" id="WP_345067448.1">
    <property type="nucleotide sequence ID" value="NZ_BAABGR010000019.1"/>
</dbReference>
<keyword evidence="1" id="KW-0732">Signal</keyword>
<protein>
    <recommendedName>
        <fullName evidence="4">Fibrobacter succinogenes major paralogous domain-containing protein</fullName>
    </recommendedName>
</protein>
<evidence type="ECO:0000313" key="3">
    <source>
        <dbReference type="Proteomes" id="UP001500394"/>
    </source>
</evidence>
<evidence type="ECO:0000313" key="2">
    <source>
        <dbReference type="EMBL" id="GAA4517013.1"/>
    </source>
</evidence>
<sequence>MKLKSAYFNQRSLKLFALASLLVGASVSCTKEKEESIAIDGNYNLIVSVNGIEEYVSAGDLTKQASSKAEKAFDIEYYNGFDAITNFEESLPLAEATNLNSSSINIKNIAAKSTLGNNVKYRLLIFRDDNNTLVENKELSAVNKEGLKLNSGIRYRWVAFSTNETTVPNITGDNIISKDALENKDFLYSSDTITLKVGQNSLPITFKRYTTQYEVNIDVRGMFGELLEGTEVTLSSKSYGNLFTKSDFNVLTGNYTGTPVIVKLKGSKITGSEVDKKKVTFFSASDAAVGENELVVKFSPLKLRMHDNSIREFENSEVNLKHKSLKGTNGDISSTRGRKYTITATLVESGLRVGNSSTVWARSNLWYDASNPTAPYRFRVSPFYRDEYSKVNKVLTDPNDLWKWRALTPDGTPNQGDPCSLVYPAGVWRMPTASEYQTLISQNPISAGQSSNSGILNALERNDVDWTNGFLEIGAYKYLEFNLQYNASNPNQPNAYKIPYINGFSFSTSDKLSFGGIGYKNKNNEVKRRPAYGVGINILGIKVADVVDGGGFYWTSTKSGNNPSSFQYDYTSVVLVGVNLSRLLGINLLDISLLSDKNFAQVVKSDLAQDHRLNIRCVRAQ</sequence>
<dbReference type="PROSITE" id="PS51257">
    <property type="entry name" value="PROKAR_LIPOPROTEIN"/>
    <property type="match status" value="1"/>
</dbReference>
<evidence type="ECO:0008006" key="4">
    <source>
        <dbReference type="Google" id="ProtNLM"/>
    </source>
</evidence>
<accession>A0ABP8R317</accession>
<feature type="chain" id="PRO_5045515410" description="Fibrobacter succinogenes major paralogous domain-containing protein" evidence="1">
    <location>
        <begin position="26"/>
        <end position="621"/>
    </location>
</feature>
<name>A0ABP8R317_9SPHI</name>